<sequence>MKLPDFQDLILFEDDDFIVINKPPFLATLDERFGNAPNILRMARQYADDAQACHRLDKETSGALALAKNPEAYRHLSMQFENREVKKLYHAVAWGLHRFADTLVDRSIETTTKGKARLAYKGKAAETHFTTLEAFARHTLVQCVPITGRMHQIRLHLMYLQAPIVGDVVYGGEDFYLSSLKKKFNLKDGEEEQPFIKRFALHAAKLIFTRLNGEEVTVEAPYPKDFRVLVDTLRQYS</sequence>
<dbReference type="CDD" id="cd02869">
    <property type="entry name" value="PseudoU_synth_RluA_like"/>
    <property type="match status" value="1"/>
</dbReference>
<dbReference type="Pfam" id="PF00849">
    <property type="entry name" value="PseudoU_synth_2"/>
    <property type="match status" value="1"/>
</dbReference>
<keyword evidence="4" id="KW-1185">Reference proteome</keyword>
<name>A0ABP7SJF3_9BACT</name>
<evidence type="ECO:0000256" key="1">
    <source>
        <dbReference type="ARBA" id="ARBA00010876"/>
    </source>
</evidence>
<dbReference type="InterPro" id="IPR050188">
    <property type="entry name" value="RluA_PseudoU_synthase"/>
</dbReference>
<dbReference type="RefSeq" id="WP_345073605.1">
    <property type="nucleotide sequence ID" value="NZ_BAABDJ010000032.1"/>
</dbReference>
<accession>A0ABP7SJF3</accession>
<dbReference type="SUPFAM" id="SSF55120">
    <property type="entry name" value="Pseudouridine synthase"/>
    <property type="match status" value="1"/>
</dbReference>
<proteinExistence type="inferred from homology"/>
<evidence type="ECO:0000259" key="2">
    <source>
        <dbReference type="Pfam" id="PF00849"/>
    </source>
</evidence>
<comment type="similarity">
    <text evidence="1">Belongs to the pseudouridine synthase RluA family.</text>
</comment>
<evidence type="ECO:0000313" key="4">
    <source>
        <dbReference type="Proteomes" id="UP001500567"/>
    </source>
</evidence>
<dbReference type="EMBL" id="BAABDJ010000032">
    <property type="protein sequence ID" value="GAA4012353.1"/>
    <property type="molecule type" value="Genomic_DNA"/>
</dbReference>
<dbReference type="Proteomes" id="UP001500567">
    <property type="component" value="Unassembled WGS sequence"/>
</dbReference>
<dbReference type="PANTHER" id="PTHR21600">
    <property type="entry name" value="MITOCHONDRIAL RNA PSEUDOURIDINE SYNTHASE"/>
    <property type="match status" value="1"/>
</dbReference>
<gene>
    <name evidence="3" type="ORF">GCM10022408_26280</name>
</gene>
<comment type="caution">
    <text evidence="3">The sequence shown here is derived from an EMBL/GenBank/DDBJ whole genome shotgun (WGS) entry which is preliminary data.</text>
</comment>
<dbReference type="InterPro" id="IPR006145">
    <property type="entry name" value="PsdUridine_synth_RsuA/RluA"/>
</dbReference>
<reference evidence="4" key="1">
    <citation type="journal article" date="2019" name="Int. J. Syst. Evol. Microbiol.">
        <title>The Global Catalogue of Microorganisms (GCM) 10K type strain sequencing project: providing services to taxonomists for standard genome sequencing and annotation.</title>
        <authorList>
            <consortium name="The Broad Institute Genomics Platform"/>
            <consortium name="The Broad Institute Genome Sequencing Center for Infectious Disease"/>
            <person name="Wu L."/>
            <person name="Ma J."/>
        </authorList>
    </citation>
    <scope>NUCLEOTIDE SEQUENCE [LARGE SCALE GENOMIC DNA]</scope>
    <source>
        <strain evidence="4">JCM 17224</strain>
    </source>
</reference>
<protein>
    <submittedName>
        <fullName evidence="3">RluA family pseudouridine synthase</fullName>
    </submittedName>
</protein>
<dbReference type="InterPro" id="IPR020103">
    <property type="entry name" value="PsdUridine_synth_cat_dom_sf"/>
</dbReference>
<dbReference type="PANTHER" id="PTHR21600:SF87">
    <property type="entry name" value="RNA PSEUDOURIDYLATE SYNTHASE DOMAIN-CONTAINING PROTEIN 1"/>
    <property type="match status" value="1"/>
</dbReference>
<organism evidence="3 4">
    <name type="scientific">Hymenobacter fastidiosus</name>
    <dbReference type="NCBI Taxonomy" id="486264"/>
    <lineage>
        <taxon>Bacteria</taxon>
        <taxon>Pseudomonadati</taxon>
        <taxon>Bacteroidota</taxon>
        <taxon>Cytophagia</taxon>
        <taxon>Cytophagales</taxon>
        <taxon>Hymenobacteraceae</taxon>
        <taxon>Hymenobacter</taxon>
    </lineage>
</organism>
<evidence type="ECO:0000313" key="3">
    <source>
        <dbReference type="EMBL" id="GAA4012353.1"/>
    </source>
</evidence>
<dbReference type="Gene3D" id="3.30.2350.10">
    <property type="entry name" value="Pseudouridine synthase"/>
    <property type="match status" value="1"/>
</dbReference>
<feature type="domain" description="Pseudouridine synthase RsuA/RluA-like" evidence="2">
    <location>
        <begin position="16"/>
        <end position="157"/>
    </location>
</feature>